<evidence type="ECO:0000256" key="2">
    <source>
        <dbReference type="ARBA" id="ARBA00022729"/>
    </source>
</evidence>
<dbReference type="InterPro" id="IPR051010">
    <property type="entry name" value="BCAA_transport"/>
</dbReference>
<dbReference type="Gene3D" id="3.40.50.2300">
    <property type="match status" value="2"/>
</dbReference>
<accession>A0A849BQV1</accession>
<protein>
    <submittedName>
        <fullName evidence="5">ABC transporter substrate-binding protein</fullName>
    </submittedName>
</protein>
<organism evidence="5 6">
    <name type="scientific">Nocardia uniformis</name>
    <dbReference type="NCBI Taxonomy" id="53432"/>
    <lineage>
        <taxon>Bacteria</taxon>
        <taxon>Bacillati</taxon>
        <taxon>Actinomycetota</taxon>
        <taxon>Actinomycetes</taxon>
        <taxon>Mycobacteriales</taxon>
        <taxon>Nocardiaceae</taxon>
        <taxon>Nocardia</taxon>
    </lineage>
</organism>
<evidence type="ECO:0000259" key="4">
    <source>
        <dbReference type="Pfam" id="PF13458"/>
    </source>
</evidence>
<keyword evidence="2 3" id="KW-0732">Signal</keyword>
<name>A0A849BQV1_9NOCA</name>
<evidence type="ECO:0000313" key="5">
    <source>
        <dbReference type="EMBL" id="NNH68983.1"/>
    </source>
</evidence>
<proteinExistence type="inferred from homology"/>
<dbReference type="InterPro" id="IPR028081">
    <property type="entry name" value="Leu-bd"/>
</dbReference>
<sequence>MHHGGLRRRRRTISAVSALVLITALGATACAGDEGSDANNPVAGAATTSLASNPASGDPVKIGFVSTEGGAVVSLPEIRSGAEAAVEYVNNNGGGFAGRPIELVVCKQQEEPTSATKCANEMVEKKVAAVLAAGTSQGGTVVPIVAGAGIPYITLSGVSAAELTSPDSSALSAGLPGMLTAMTAAAKSQNLKSFTIFASDGGGAGAIINAMGVPIFQGAGIELKVVPIPLGVPDPTPLVTAGLSSKPEGVSVVADAATCSSVFKAIQTTDPAVKKIFIPVCLDPAVTKVIGMDAVIGSIGVTGTDYLSDRPDSVLYRTVLQQYAPDTHVTGMAASGYQVVMAVVAAGAGIQGEITPAAIKDALKTARDVEMPAGGGITFTCDGTASPMMASICSRQMMYGEINDKGVAVDLQLAG</sequence>
<dbReference type="PROSITE" id="PS51257">
    <property type="entry name" value="PROKAR_LIPOPROTEIN"/>
    <property type="match status" value="1"/>
</dbReference>
<dbReference type="Pfam" id="PF13458">
    <property type="entry name" value="Peripla_BP_6"/>
    <property type="match status" value="1"/>
</dbReference>
<gene>
    <name evidence="5" type="ORF">HLB23_03685</name>
</gene>
<comment type="similarity">
    <text evidence="1">Belongs to the leucine-binding protein family.</text>
</comment>
<feature type="signal peptide" evidence="3">
    <location>
        <begin position="1"/>
        <end position="29"/>
    </location>
</feature>
<dbReference type="PANTHER" id="PTHR30483:SF6">
    <property type="entry name" value="PERIPLASMIC BINDING PROTEIN OF ABC TRANSPORTER FOR NATURAL AMINO ACIDS"/>
    <property type="match status" value="1"/>
</dbReference>
<dbReference type="PANTHER" id="PTHR30483">
    <property type="entry name" value="LEUCINE-SPECIFIC-BINDING PROTEIN"/>
    <property type="match status" value="1"/>
</dbReference>
<dbReference type="Proteomes" id="UP000586827">
    <property type="component" value="Unassembled WGS sequence"/>
</dbReference>
<evidence type="ECO:0000256" key="3">
    <source>
        <dbReference type="SAM" id="SignalP"/>
    </source>
</evidence>
<feature type="chain" id="PRO_5032787817" evidence="3">
    <location>
        <begin position="30"/>
        <end position="415"/>
    </location>
</feature>
<dbReference type="CDD" id="cd06341">
    <property type="entry name" value="PBP1_ABC_ligand_binding-like"/>
    <property type="match status" value="1"/>
</dbReference>
<evidence type="ECO:0000313" key="6">
    <source>
        <dbReference type="Proteomes" id="UP000586827"/>
    </source>
</evidence>
<feature type="domain" description="Leucine-binding protein" evidence="4">
    <location>
        <begin position="59"/>
        <end position="387"/>
    </location>
</feature>
<dbReference type="InterPro" id="IPR028082">
    <property type="entry name" value="Peripla_BP_I"/>
</dbReference>
<evidence type="ECO:0000256" key="1">
    <source>
        <dbReference type="ARBA" id="ARBA00010062"/>
    </source>
</evidence>
<dbReference type="AlphaFoldDB" id="A0A849BQV1"/>
<keyword evidence="6" id="KW-1185">Reference proteome</keyword>
<comment type="caution">
    <text evidence="5">The sequence shown here is derived from an EMBL/GenBank/DDBJ whole genome shotgun (WGS) entry which is preliminary data.</text>
</comment>
<dbReference type="EMBL" id="JABELX010000001">
    <property type="protein sequence ID" value="NNH68983.1"/>
    <property type="molecule type" value="Genomic_DNA"/>
</dbReference>
<reference evidence="5 6" key="1">
    <citation type="submission" date="2020-05" db="EMBL/GenBank/DDBJ databases">
        <title>MicrobeNet Type strains.</title>
        <authorList>
            <person name="Nicholson A.C."/>
        </authorList>
    </citation>
    <scope>NUCLEOTIDE SEQUENCE [LARGE SCALE GENOMIC DNA]</scope>
    <source>
        <strain evidence="5 6">JCM 3224</strain>
    </source>
</reference>
<dbReference type="SUPFAM" id="SSF53822">
    <property type="entry name" value="Periplasmic binding protein-like I"/>
    <property type="match status" value="1"/>
</dbReference>